<keyword evidence="4" id="KW-0479">Metal-binding</keyword>
<dbReference type="Gene3D" id="3.30.1370.210">
    <property type="match status" value="1"/>
</dbReference>
<dbReference type="SMART" id="SM00320">
    <property type="entry name" value="WD40"/>
    <property type="match status" value="7"/>
</dbReference>
<proteinExistence type="predicted"/>
<evidence type="ECO:0000313" key="6">
    <source>
        <dbReference type="EMBL" id="RZB65057.1"/>
    </source>
</evidence>
<feature type="zinc finger region" description="C3H1-type" evidence="4">
    <location>
        <begin position="92"/>
        <end position="119"/>
    </location>
</feature>
<evidence type="ECO:0000256" key="4">
    <source>
        <dbReference type="PROSITE-ProRule" id="PRU00723"/>
    </source>
</evidence>
<dbReference type="InterPro" id="IPR044715">
    <property type="entry name" value="WDR86-like"/>
</dbReference>
<dbReference type="Pfam" id="PF00400">
    <property type="entry name" value="WD40"/>
    <property type="match status" value="3"/>
</dbReference>
<dbReference type="PROSITE" id="PS50103">
    <property type="entry name" value="ZF_C3H1"/>
    <property type="match status" value="2"/>
</dbReference>
<dbReference type="PROSITE" id="PS00678">
    <property type="entry name" value="WD_REPEATS_1"/>
    <property type="match status" value="1"/>
</dbReference>
<keyword evidence="2" id="KW-0677">Repeat</keyword>
<keyword evidence="4" id="KW-0862">Zinc</keyword>
<gene>
    <name evidence="6" type="ORF">D0Y65_041203</name>
</gene>
<feature type="repeat" description="WD" evidence="3">
    <location>
        <begin position="254"/>
        <end position="293"/>
    </location>
</feature>
<feature type="domain" description="C3H1-type" evidence="5">
    <location>
        <begin position="11"/>
        <end position="37"/>
    </location>
</feature>
<reference evidence="6 7" key="1">
    <citation type="submission" date="2018-09" db="EMBL/GenBank/DDBJ databases">
        <title>A high-quality reference genome of wild soybean provides a powerful tool to mine soybean genomes.</title>
        <authorList>
            <person name="Xie M."/>
            <person name="Chung C.Y.L."/>
            <person name="Li M.-W."/>
            <person name="Wong F.-L."/>
            <person name="Chan T.-F."/>
            <person name="Lam H.-M."/>
        </authorList>
    </citation>
    <scope>NUCLEOTIDE SEQUENCE [LARGE SCALE GENOMIC DNA]</scope>
    <source>
        <strain evidence="7">cv. W05</strain>
        <tissue evidence="6">Hypocotyl of etiolated seedlings</tissue>
    </source>
</reference>
<organism evidence="6 7">
    <name type="scientific">Glycine soja</name>
    <name type="common">Wild soybean</name>
    <dbReference type="NCBI Taxonomy" id="3848"/>
    <lineage>
        <taxon>Eukaryota</taxon>
        <taxon>Viridiplantae</taxon>
        <taxon>Streptophyta</taxon>
        <taxon>Embryophyta</taxon>
        <taxon>Tracheophyta</taxon>
        <taxon>Spermatophyta</taxon>
        <taxon>Magnoliopsida</taxon>
        <taxon>eudicotyledons</taxon>
        <taxon>Gunneridae</taxon>
        <taxon>Pentapetalae</taxon>
        <taxon>rosids</taxon>
        <taxon>fabids</taxon>
        <taxon>Fabales</taxon>
        <taxon>Fabaceae</taxon>
        <taxon>Papilionoideae</taxon>
        <taxon>50 kb inversion clade</taxon>
        <taxon>NPAAA clade</taxon>
        <taxon>indigoferoid/millettioid clade</taxon>
        <taxon>Phaseoleae</taxon>
        <taxon>Glycine</taxon>
        <taxon>Glycine subgen. Soja</taxon>
    </lineage>
</organism>
<name>A0A445GUS5_GLYSO</name>
<dbReference type="PANTHER" id="PTHR44489">
    <property type="match status" value="1"/>
</dbReference>
<keyword evidence="7" id="KW-1185">Reference proteome</keyword>
<dbReference type="SUPFAM" id="SSF50978">
    <property type="entry name" value="WD40 repeat-like"/>
    <property type="match status" value="1"/>
</dbReference>
<evidence type="ECO:0000256" key="3">
    <source>
        <dbReference type="PROSITE-ProRule" id="PRU00221"/>
    </source>
</evidence>
<feature type="domain" description="C3H1-type" evidence="5">
    <location>
        <begin position="92"/>
        <end position="119"/>
    </location>
</feature>
<keyword evidence="4" id="KW-0863">Zinc-finger</keyword>
<dbReference type="InterPro" id="IPR036322">
    <property type="entry name" value="WD40_repeat_dom_sf"/>
</dbReference>
<evidence type="ECO:0000313" key="7">
    <source>
        <dbReference type="Proteomes" id="UP000289340"/>
    </source>
</evidence>
<dbReference type="SMART" id="SM00356">
    <property type="entry name" value="ZnF_C3H1"/>
    <property type="match status" value="2"/>
</dbReference>
<dbReference type="AlphaFoldDB" id="A0A445GUS5"/>
<dbReference type="InterPro" id="IPR000571">
    <property type="entry name" value="Znf_CCCH"/>
</dbReference>
<dbReference type="Proteomes" id="UP000289340">
    <property type="component" value="Chromosome 15"/>
</dbReference>
<accession>A0A445GUS5</accession>
<dbReference type="PRINTS" id="PR00320">
    <property type="entry name" value="GPROTEINBRPT"/>
</dbReference>
<sequence>MDTKFARRTERIGRTTCSYWRAGRCNRNPCRFLHIETPSPPAACGYGNTAYNYGKKPHSSFENTLKYGSKKALLRDYGDRGDATRVAKAFKKSSPRICKYWINNNCVHGEQFLYLHSWFRGDGFSTVMKLQEHKKVITGIALPVGSDKLYSGSTDGTVRIWDCHTGQCAKVINLGAEVTSLISEGSWIFVGLQNAVKAWNIQTMSEFTLDGPKGRVRAMTVGNNTLFAGAEDGVIFAWRGSSKADSPFELVVSLTGHTKAVVCLAVGCKMLYSGSMDQSIKVWDMDTLQCTMTLNDHTDVVTSLICWDQYLLSSSSDRTIKVWACIEAGSLEVIYTHTEENLMIFLYYRVLFHFLGRLFAKKDVALIELCPGGLFFTGDESGLLMVWKWLEKDVALIELGPGGLFFTGDESGLLMVWKWLEKDVALIELGPGGLFFTGDESGLLMVWKWLEKDVALIELCPGGLFFTGDESGLLMVWKWLEKDVALIELGPGGLFFTGDESGLLMVWKWLEVPKVASS</sequence>
<dbReference type="PROSITE" id="PS50294">
    <property type="entry name" value="WD_REPEATS_REGION"/>
    <property type="match status" value="2"/>
</dbReference>
<dbReference type="InterPro" id="IPR001680">
    <property type="entry name" value="WD40_rpt"/>
</dbReference>
<comment type="caution">
    <text evidence="6">The sequence shown here is derived from an EMBL/GenBank/DDBJ whole genome shotgun (WGS) entry which is preliminary data.</text>
</comment>
<feature type="repeat" description="WD" evidence="3">
    <location>
        <begin position="130"/>
        <end position="171"/>
    </location>
</feature>
<evidence type="ECO:0000256" key="1">
    <source>
        <dbReference type="ARBA" id="ARBA00022574"/>
    </source>
</evidence>
<dbReference type="Gene3D" id="2.130.10.10">
    <property type="entry name" value="YVTN repeat-like/Quinoprotein amine dehydrogenase"/>
    <property type="match status" value="2"/>
</dbReference>
<protein>
    <submittedName>
        <fullName evidence="6">Zinc finger CCCH domain-containing protein 48</fullName>
    </submittedName>
</protein>
<dbReference type="InterPro" id="IPR015943">
    <property type="entry name" value="WD40/YVTN_repeat-like_dom_sf"/>
</dbReference>
<evidence type="ECO:0000256" key="2">
    <source>
        <dbReference type="ARBA" id="ARBA00022737"/>
    </source>
</evidence>
<feature type="repeat" description="WD" evidence="3">
    <location>
        <begin position="294"/>
        <end position="323"/>
    </location>
</feature>
<dbReference type="EMBL" id="QZWG01000015">
    <property type="protein sequence ID" value="RZB65057.1"/>
    <property type="molecule type" value="Genomic_DNA"/>
</dbReference>
<dbReference type="InterPro" id="IPR020472">
    <property type="entry name" value="WD40_PAC1"/>
</dbReference>
<dbReference type="GO" id="GO:0008270">
    <property type="term" value="F:zinc ion binding"/>
    <property type="evidence" value="ECO:0007669"/>
    <property type="project" value="UniProtKB-KW"/>
</dbReference>
<dbReference type="PANTHER" id="PTHR44489:SF14">
    <property type="entry name" value="ZINC FINGER CCCH DOMAIN-CONTAINING PROTEIN 59-RELATED"/>
    <property type="match status" value="1"/>
</dbReference>
<keyword evidence="1 3" id="KW-0853">WD repeat</keyword>
<feature type="zinc finger region" description="C3H1-type" evidence="4">
    <location>
        <begin position="11"/>
        <end position="37"/>
    </location>
</feature>
<dbReference type="InterPro" id="IPR019775">
    <property type="entry name" value="WD40_repeat_CS"/>
</dbReference>
<evidence type="ECO:0000259" key="5">
    <source>
        <dbReference type="PROSITE" id="PS50103"/>
    </source>
</evidence>
<dbReference type="PROSITE" id="PS50082">
    <property type="entry name" value="WD_REPEATS_2"/>
    <property type="match status" value="3"/>
</dbReference>